<reference evidence="1 2" key="1">
    <citation type="submission" date="2017-03" db="EMBL/GenBank/DDBJ databases">
        <authorList>
            <person name="Afonso C.L."/>
            <person name="Miller P.J."/>
            <person name="Scott M.A."/>
            <person name="Spackman E."/>
            <person name="Goraichik I."/>
            <person name="Dimitrov K.M."/>
            <person name="Suarez D.L."/>
            <person name="Swayne D.E."/>
        </authorList>
    </citation>
    <scope>NUCLEOTIDE SEQUENCE [LARGE SCALE GENOMIC DNA]</scope>
    <source>
        <strain evidence="1">SB41UT1</strain>
    </source>
</reference>
<proteinExistence type="predicted"/>
<organism evidence="1 2">
    <name type="scientific">Parendozoicomonas haliclonae</name>
    <dbReference type="NCBI Taxonomy" id="1960125"/>
    <lineage>
        <taxon>Bacteria</taxon>
        <taxon>Pseudomonadati</taxon>
        <taxon>Pseudomonadota</taxon>
        <taxon>Gammaproteobacteria</taxon>
        <taxon>Oceanospirillales</taxon>
        <taxon>Endozoicomonadaceae</taxon>
        <taxon>Parendozoicomonas</taxon>
    </lineage>
</organism>
<dbReference type="Proteomes" id="UP000196573">
    <property type="component" value="Unassembled WGS sequence"/>
</dbReference>
<sequence length="37" mass="4360">MNVFPLFFLPLLNRFSENDTINLFNKTRIFKLAKSGL</sequence>
<protein>
    <submittedName>
        <fullName evidence="1">Uncharacterized protein</fullName>
    </submittedName>
</protein>
<accession>A0A1X7AM77</accession>
<gene>
    <name evidence="1" type="ORF">EHSB41UT_03028</name>
</gene>
<evidence type="ECO:0000313" key="1">
    <source>
        <dbReference type="EMBL" id="SMA49062.1"/>
    </source>
</evidence>
<evidence type="ECO:0000313" key="2">
    <source>
        <dbReference type="Proteomes" id="UP000196573"/>
    </source>
</evidence>
<dbReference type="AlphaFoldDB" id="A0A1X7AM77"/>
<name>A0A1X7AM77_9GAMM</name>
<dbReference type="EMBL" id="FWPT01000007">
    <property type="protein sequence ID" value="SMA49062.1"/>
    <property type="molecule type" value="Genomic_DNA"/>
</dbReference>
<keyword evidence="2" id="KW-1185">Reference proteome</keyword>